<evidence type="ECO:0000256" key="1">
    <source>
        <dbReference type="SAM" id="Phobius"/>
    </source>
</evidence>
<feature type="transmembrane region" description="Helical" evidence="1">
    <location>
        <begin position="38"/>
        <end position="59"/>
    </location>
</feature>
<evidence type="ECO:0000313" key="2">
    <source>
        <dbReference type="EMBL" id="KAJ6793044.1"/>
    </source>
</evidence>
<protein>
    <submittedName>
        <fullName evidence="2">Uncharacterized protein</fullName>
    </submittedName>
</protein>
<dbReference type="Proteomes" id="UP001140949">
    <property type="component" value="Unassembled WGS sequence"/>
</dbReference>
<sequence length="88" mass="9797">MFGSLLVVGSFSVSGYLAAVGIICDACIVGLGFFYKLLLGFSFLYLLWDVGLGFPYYTYWVGKDFFAVGDVLLFELKLLVGYLIIYYA</sequence>
<dbReference type="AlphaFoldDB" id="A0AAX6DMQ7"/>
<keyword evidence="1" id="KW-1133">Transmembrane helix</keyword>
<organism evidence="2 3">
    <name type="scientific">Iris pallida</name>
    <name type="common">Sweet iris</name>
    <dbReference type="NCBI Taxonomy" id="29817"/>
    <lineage>
        <taxon>Eukaryota</taxon>
        <taxon>Viridiplantae</taxon>
        <taxon>Streptophyta</taxon>
        <taxon>Embryophyta</taxon>
        <taxon>Tracheophyta</taxon>
        <taxon>Spermatophyta</taxon>
        <taxon>Magnoliopsida</taxon>
        <taxon>Liliopsida</taxon>
        <taxon>Asparagales</taxon>
        <taxon>Iridaceae</taxon>
        <taxon>Iridoideae</taxon>
        <taxon>Irideae</taxon>
        <taxon>Iris</taxon>
    </lineage>
</organism>
<name>A0AAX6DMQ7_IRIPA</name>
<feature type="transmembrane region" description="Helical" evidence="1">
    <location>
        <begin position="65"/>
        <end position="87"/>
    </location>
</feature>
<keyword evidence="1" id="KW-0472">Membrane</keyword>
<feature type="transmembrane region" description="Helical" evidence="1">
    <location>
        <begin position="6"/>
        <end position="31"/>
    </location>
</feature>
<reference evidence="2" key="2">
    <citation type="submission" date="2023-04" db="EMBL/GenBank/DDBJ databases">
        <authorList>
            <person name="Bruccoleri R.E."/>
            <person name="Oakeley E.J."/>
            <person name="Faust A.-M."/>
            <person name="Dessus-Babus S."/>
            <person name="Altorfer M."/>
            <person name="Burckhardt D."/>
            <person name="Oertli M."/>
            <person name="Naumann U."/>
            <person name="Petersen F."/>
            <person name="Wong J."/>
        </authorList>
    </citation>
    <scope>NUCLEOTIDE SEQUENCE</scope>
    <source>
        <strain evidence="2">GSM-AAB239-AS_SAM_17_03QT</strain>
        <tissue evidence="2">Leaf</tissue>
    </source>
</reference>
<keyword evidence="1" id="KW-0812">Transmembrane</keyword>
<proteinExistence type="predicted"/>
<gene>
    <name evidence="2" type="ORF">M6B38_112495</name>
</gene>
<evidence type="ECO:0000313" key="3">
    <source>
        <dbReference type="Proteomes" id="UP001140949"/>
    </source>
</evidence>
<accession>A0AAX6DMQ7</accession>
<keyword evidence="3" id="KW-1185">Reference proteome</keyword>
<comment type="caution">
    <text evidence="2">The sequence shown here is derived from an EMBL/GenBank/DDBJ whole genome shotgun (WGS) entry which is preliminary data.</text>
</comment>
<dbReference type="EMBL" id="JANAVB010043220">
    <property type="protein sequence ID" value="KAJ6793044.1"/>
    <property type="molecule type" value="Genomic_DNA"/>
</dbReference>
<reference evidence="2" key="1">
    <citation type="journal article" date="2023" name="GigaByte">
        <title>Genome assembly of the bearded iris, Iris pallida Lam.</title>
        <authorList>
            <person name="Bruccoleri R.E."/>
            <person name="Oakeley E.J."/>
            <person name="Faust A.M.E."/>
            <person name="Altorfer M."/>
            <person name="Dessus-Babus S."/>
            <person name="Burckhardt D."/>
            <person name="Oertli M."/>
            <person name="Naumann U."/>
            <person name="Petersen F."/>
            <person name="Wong J."/>
        </authorList>
    </citation>
    <scope>NUCLEOTIDE SEQUENCE</scope>
    <source>
        <strain evidence="2">GSM-AAB239-AS_SAM_17_03QT</strain>
    </source>
</reference>